<comment type="caution">
    <text evidence="1">The sequence shown here is derived from an EMBL/GenBank/DDBJ whole genome shotgun (WGS) entry which is preliminary data.</text>
</comment>
<accession>A0A2K3JRN9</accession>
<sequence length="54" mass="6333">RYLDHNQFSGRIPEPFYKHPFLKEMYIEGNAFRPGVNPIGLHKVLEVSDSEFLV</sequence>
<feature type="non-terminal residue" evidence="1">
    <location>
        <position position="1"/>
    </location>
</feature>
<keyword evidence="1" id="KW-0808">Transferase</keyword>
<dbReference type="AlphaFoldDB" id="A0A2K3JRN9"/>
<keyword evidence="1" id="KW-0675">Receptor</keyword>
<evidence type="ECO:0000313" key="2">
    <source>
        <dbReference type="Proteomes" id="UP000236291"/>
    </source>
</evidence>
<reference evidence="1 2" key="2">
    <citation type="journal article" date="2017" name="Front. Plant Sci.">
        <title>Gene Classification and Mining of Molecular Markers Useful in Red Clover (Trifolium pratense) Breeding.</title>
        <authorList>
            <person name="Istvanek J."/>
            <person name="Dluhosova J."/>
            <person name="Dluhos P."/>
            <person name="Patkova L."/>
            <person name="Nedelnik J."/>
            <person name="Repkova J."/>
        </authorList>
    </citation>
    <scope>NUCLEOTIDE SEQUENCE [LARGE SCALE GENOMIC DNA]</scope>
    <source>
        <strain evidence="2">cv. Tatra</strain>
        <tissue evidence="1">Young leaves</tissue>
    </source>
</reference>
<gene>
    <name evidence="1" type="ORF">L195_g050017</name>
</gene>
<organism evidence="1 2">
    <name type="scientific">Trifolium pratense</name>
    <name type="common">Red clover</name>
    <dbReference type="NCBI Taxonomy" id="57577"/>
    <lineage>
        <taxon>Eukaryota</taxon>
        <taxon>Viridiplantae</taxon>
        <taxon>Streptophyta</taxon>
        <taxon>Embryophyta</taxon>
        <taxon>Tracheophyta</taxon>
        <taxon>Spermatophyta</taxon>
        <taxon>Magnoliopsida</taxon>
        <taxon>eudicotyledons</taxon>
        <taxon>Gunneridae</taxon>
        <taxon>Pentapetalae</taxon>
        <taxon>rosids</taxon>
        <taxon>fabids</taxon>
        <taxon>Fabales</taxon>
        <taxon>Fabaceae</taxon>
        <taxon>Papilionoideae</taxon>
        <taxon>50 kb inversion clade</taxon>
        <taxon>NPAAA clade</taxon>
        <taxon>Hologalegina</taxon>
        <taxon>IRL clade</taxon>
        <taxon>Trifolieae</taxon>
        <taxon>Trifolium</taxon>
    </lineage>
</organism>
<protein>
    <submittedName>
        <fullName evidence="1">Putative LRR receptor-like protein kinase</fullName>
    </submittedName>
</protein>
<reference evidence="1 2" key="1">
    <citation type="journal article" date="2014" name="Am. J. Bot.">
        <title>Genome assembly and annotation for red clover (Trifolium pratense; Fabaceae).</title>
        <authorList>
            <person name="Istvanek J."/>
            <person name="Jaros M."/>
            <person name="Krenek A."/>
            <person name="Repkova J."/>
        </authorList>
    </citation>
    <scope>NUCLEOTIDE SEQUENCE [LARGE SCALE GENOMIC DNA]</scope>
    <source>
        <strain evidence="2">cv. Tatra</strain>
        <tissue evidence="1">Young leaves</tissue>
    </source>
</reference>
<evidence type="ECO:0000313" key="1">
    <source>
        <dbReference type="EMBL" id="PNX56704.1"/>
    </source>
</evidence>
<dbReference type="GO" id="GO:0016301">
    <property type="term" value="F:kinase activity"/>
    <property type="evidence" value="ECO:0007669"/>
    <property type="project" value="UniProtKB-KW"/>
</dbReference>
<dbReference type="EMBL" id="ASHM01075126">
    <property type="protein sequence ID" value="PNX56704.1"/>
    <property type="molecule type" value="Genomic_DNA"/>
</dbReference>
<keyword evidence="1" id="KW-0418">Kinase</keyword>
<dbReference type="Proteomes" id="UP000236291">
    <property type="component" value="Unassembled WGS sequence"/>
</dbReference>
<name>A0A2K3JRN9_TRIPR</name>
<proteinExistence type="predicted"/>